<dbReference type="InterPro" id="IPR005110">
    <property type="entry name" value="MoeA_linker/N"/>
</dbReference>
<organism evidence="11">
    <name type="scientific">marine metagenome</name>
    <dbReference type="NCBI Taxonomy" id="408172"/>
    <lineage>
        <taxon>unclassified sequences</taxon>
        <taxon>metagenomes</taxon>
        <taxon>ecological metagenomes</taxon>
    </lineage>
</organism>
<dbReference type="Gene3D" id="2.170.190.11">
    <property type="entry name" value="Molybdopterin biosynthesis moea protein, domain 3"/>
    <property type="match status" value="1"/>
</dbReference>
<dbReference type="Pfam" id="PF03453">
    <property type="entry name" value="MoeA_N"/>
    <property type="match status" value="1"/>
</dbReference>
<dbReference type="Gene3D" id="3.90.105.10">
    <property type="entry name" value="Molybdopterin biosynthesis moea protein, domain 2"/>
    <property type="match status" value="1"/>
</dbReference>
<dbReference type="UniPathway" id="UPA00344"/>
<dbReference type="InterPro" id="IPR001453">
    <property type="entry name" value="MoaB/Mog_dom"/>
</dbReference>
<evidence type="ECO:0000256" key="8">
    <source>
        <dbReference type="ARBA" id="ARBA00023150"/>
    </source>
</evidence>
<dbReference type="Pfam" id="PF03454">
    <property type="entry name" value="MoeA_C"/>
    <property type="match status" value="1"/>
</dbReference>
<dbReference type="EMBL" id="UINC01019661">
    <property type="protein sequence ID" value="SVA83328.1"/>
    <property type="molecule type" value="Genomic_DNA"/>
</dbReference>
<dbReference type="Gene3D" id="2.40.340.10">
    <property type="entry name" value="MoeA, C-terminal, domain IV"/>
    <property type="match status" value="1"/>
</dbReference>
<accession>A0A381Z226</accession>
<gene>
    <name evidence="11" type="ORF">METZ01_LOCUS136182</name>
</gene>
<dbReference type="PANTHER" id="PTHR10192">
    <property type="entry name" value="MOLYBDOPTERIN BIOSYNTHESIS PROTEIN"/>
    <property type="match status" value="1"/>
</dbReference>
<dbReference type="NCBIfam" id="TIGR00177">
    <property type="entry name" value="molyb_syn"/>
    <property type="match status" value="1"/>
</dbReference>
<dbReference type="InterPro" id="IPR036135">
    <property type="entry name" value="MoeA_linker/N_sf"/>
</dbReference>
<evidence type="ECO:0000256" key="5">
    <source>
        <dbReference type="ARBA" id="ARBA00022679"/>
    </source>
</evidence>
<keyword evidence="7" id="KW-0460">Magnesium</keyword>
<dbReference type="SMART" id="SM00852">
    <property type="entry name" value="MoCF_biosynth"/>
    <property type="match status" value="1"/>
</dbReference>
<dbReference type="Pfam" id="PF00994">
    <property type="entry name" value="MoCF_biosynth"/>
    <property type="match status" value="1"/>
</dbReference>
<comment type="pathway">
    <text evidence="2">Cofactor biosynthesis; molybdopterin biosynthesis.</text>
</comment>
<evidence type="ECO:0000256" key="9">
    <source>
        <dbReference type="ARBA" id="ARBA00047317"/>
    </source>
</evidence>
<dbReference type="GO" id="GO:0046872">
    <property type="term" value="F:metal ion binding"/>
    <property type="evidence" value="ECO:0007669"/>
    <property type="project" value="UniProtKB-KW"/>
</dbReference>
<evidence type="ECO:0000256" key="4">
    <source>
        <dbReference type="ARBA" id="ARBA00022505"/>
    </source>
</evidence>
<dbReference type="InterPro" id="IPR036425">
    <property type="entry name" value="MoaB/Mog-like_dom_sf"/>
</dbReference>
<dbReference type="SUPFAM" id="SSF63867">
    <property type="entry name" value="MoeA C-terminal domain-like"/>
    <property type="match status" value="1"/>
</dbReference>
<name>A0A381Z226_9ZZZZ</name>
<feature type="non-terminal residue" evidence="11">
    <location>
        <position position="1"/>
    </location>
</feature>
<feature type="domain" description="MoaB/Mog" evidence="10">
    <location>
        <begin position="160"/>
        <end position="297"/>
    </location>
</feature>
<proteinExistence type="predicted"/>
<dbReference type="Gene3D" id="3.40.980.10">
    <property type="entry name" value="MoaB/Mog-like domain"/>
    <property type="match status" value="1"/>
</dbReference>
<dbReference type="InterPro" id="IPR038987">
    <property type="entry name" value="MoeA-like"/>
</dbReference>
<dbReference type="SUPFAM" id="SSF53218">
    <property type="entry name" value="Molybdenum cofactor biosynthesis proteins"/>
    <property type="match status" value="1"/>
</dbReference>
<comment type="cofactor">
    <cofactor evidence="1">
        <name>Mg(2+)</name>
        <dbReference type="ChEBI" id="CHEBI:18420"/>
    </cofactor>
</comment>
<dbReference type="InterPro" id="IPR036688">
    <property type="entry name" value="MoeA_C_domain_IV_sf"/>
</dbReference>
<evidence type="ECO:0000256" key="3">
    <source>
        <dbReference type="ARBA" id="ARBA00013269"/>
    </source>
</evidence>
<evidence type="ECO:0000313" key="11">
    <source>
        <dbReference type="EMBL" id="SVA83328.1"/>
    </source>
</evidence>
<keyword evidence="6" id="KW-0479">Metal-binding</keyword>
<evidence type="ECO:0000256" key="1">
    <source>
        <dbReference type="ARBA" id="ARBA00001946"/>
    </source>
</evidence>
<keyword evidence="8" id="KW-0501">Molybdenum cofactor biosynthesis</keyword>
<protein>
    <recommendedName>
        <fullName evidence="3">molybdopterin molybdotransferase</fullName>
        <ecNumber evidence="3">2.10.1.1</ecNumber>
    </recommendedName>
</protein>
<dbReference type="EC" id="2.10.1.1" evidence="3"/>
<dbReference type="GO" id="GO:0061599">
    <property type="term" value="F:molybdopterin molybdotransferase activity"/>
    <property type="evidence" value="ECO:0007669"/>
    <property type="project" value="UniProtKB-EC"/>
</dbReference>
<sequence length="382" mass="38790">VVVPLAAARGLVLAEPVDAPEHVPAFANAAMDGFAVQSADTIGAPVTLDLVGMVAAGVDPVTTGIEVGPGEAVRIMTGAPMPPGADAVVMVELAEASPDGVAVTVDVEVPVGNHVRAAGEDLVAGDRVFDTGTVLGPGHLGVLASIGVVAVRVRRRLRVGVLSTGDELREGPAALAPGQIRDANRPALLGLLDELGAEAVDLGRVADDEAAIEAALVDGVARCDALLTSGGVSMGDFDYVKVVLNRIGDMRWMQVAIKPAKPLAFGLVGGVPVFGLPGNPVSSMVSFELFARPALRAMAGHRDLDRRRVRAEVVGGLGRHPDGKVHFARVVVEVAGGRFRVRSAGGQGSHQLTAMAAAGGLAVLPDGDGVANGDQVEVLLLG</sequence>
<dbReference type="AlphaFoldDB" id="A0A381Z226"/>
<dbReference type="PANTHER" id="PTHR10192:SF5">
    <property type="entry name" value="GEPHYRIN"/>
    <property type="match status" value="1"/>
</dbReference>
<dbReference type="GO" id="GO:0005829">
    <property type="term" value="C:cytosol"/>
    <property type="evidence" value="ECO:0007669"/>
    <property type="project" value="TreeGrafter"/>
</dbReference>
<keyword evidence="4" id="KW-0500">Molybdenum</keyword>
<evidence type="ECO:0000256" key="6">
    <source>
        <dbReference type="ARBA" id="ARBA00022723"/>
    </source>
</evidence>
<dbReference type="GO" id="GO:0006777">
    <property type="term" value="P:Mo-molybdopterin cofactor biosynthetic process"/>
    <property type="evidence" value="ECO:0007669"/>
    <property type="project" value="UniProtKB-KW"/>
</dbReference>
<reference evidence="11" key="1">
    <citation type="submission" date="2018-05" db="EMBL/GenBank/DDBJ databases">
        <authorList>
            <person name="Lanie J.A."/>
            <person name="Ng W.-L."/>
            <person name="Kazmierczak K.M."/>
            <person name="Andrzejewski T.M."/>
            <person name="Davidsen T.M."/>
            <person name="Wayne K.J."/>
            <person name="Tettelin H."/>
            <person name="Glass J.I."/>
            <person name="Rusch D."/>
            <person name="Podicherti R."/>
            <person name="Tsui H.-C.T."/>
            <person name="Winkler M.E."/>
        </authorList>
    </citation>
    <scope>NUCLEOTIDE SEQUENCE</scope>
</reference>
<dbReference type="CDD" id="cd00887">
    <property type="entry name" value="MoeA"/>
    <property type="match status" value="1"/>
</dbReference>
<dbReference type="SUPFAM" id="SSF63882">
    <property type="entry name" value="MoeA N-terminal region -like"/>
    <property type="match status" value="1"/>
</dbReference>
<evidence type="ECO:0000256" key="7">
    <source>
        <dbReference type="ARBA" id="ARBA00022842"/>
    </source>
</evidence>
<dbReference type="NCBIfam" id="NF045515">
    <property type="entry name" value="Glp_gephyrin"/>
    <property type="match status" value="1"/>
</dbReference>
<dbReference type="FunFam" id="3.40.980.10:FF:000004">
    <property type="entry name" value="Molybdopterin molybdenumtransferase"/>
    <property type="match status" value="1"/>
</dbReference>
<dbReference type="InterPro" id="IPR005111">
    <property type="entry name" value="MoeA_C_domain_IV"/>
</dbReference>
<comment type="catalytic activity">
    <reaction evidence="9">
        <text>adenylyl-molybdopterin + molybdate = Mo-molybdopterin + AMP + H(+)</text>
        <dbReference type="Rhea" id="RHEA:35047"/>
        <dbReference type="ChEBI" id="CHEBI:15378"/>
        <dbReference type="ChEBI" id="CHEBI:36264"/>
        <dbReference type="ChEBI" id="CHEBI:62727"/>
        <dbReference type="ChEBI" id="CHEBI:71302"/>
        <dbReference type="ChEBI" id="CHEBI:456215"/>
        <dbReference type="EC" id="2.10.1.1"/>
    </reaction>
</comment>
<evidence type="ECO:0000256" key="2">
    <source>
        <dbReference type="ARBA" id="ARBA00005046"/>
    </source>
</evidence>
<evidence type="ECO:0000259" key="10">
    <source>
        <dbReference type="SMART" id="SM00852"/>
    </source>
</evidence>
<keyword evidence="5" id="KW-0808">Transferase</keyword>